<dbReference type="InterPro" id="IPR016181">
    <property type="entry name" value="Acyl_CoA_acyltransferase"/>
</dbReference>
<accession>A0A1H4R1X3</accession>
<dbReference type="Gene3D" id="3.40.630.30">
    <property type="match status" value="1"/>
</dbReference>
<dbReference type="SUPFAM" id="SSF55729">
    <property type="entry name" value="Acyl-CoA N-acyltransferases (Nat)"/>
    <property type="match status" value="1"/>
</dbReference>
<dbReference type="PROSITE" id="PS51186">
    <property type="entry name" value="GNAT"/>
    <property type="match status" value="1"/>
</dbReference>
<dbReference type="Proteomes" id="UP000182409">
    <property type="component" value="Unassembled WGS sequence"/>
</dbReference>
<protein>
    <submittedName>
        <fullName evidence="2">Acetyltransferase (GNAT) domain-containing protein</fullName>
    </submittedName>
</protein>
<dbReference type="OrthoDB" id="9775804at2"/>
<sequence>MHHEYSLFEEVPDPVTFCQLRVDAGMSPRSIEAATAGLPRTIFGVLVRHAGKVVGMGRVVGDGGLCFQVSDIAVHPDHQARGLGKALVSRIVAYLHENVPAGSFVNLLADGEAHRLYAQFGFRPTAPGSIGMDLVIDRTTRAAKPVR</sequence>
<proteinExistence type="predicted"/>
<evidence type="ECO:0000259" key="1">
    <source>
        <dbReference type="PROSITE" id="PS51186"/>
    </source>
</evidence>
<dbReference type="PANTHER" id="PTHR43233">
    <property type="entry name" value="FAMILY N-ACETYLTRANSFERASE, PUTATIVE (AFU_ORTHOLOGUE AFUA_6G03350)-RELATED"/>
    <property type="match status" value="1"/>
</dbReference>
<dbReference type="CDD" id="cd04301">
    <property type="entry name" value="NAT_SF"/>
    <property type="match status" value="1"/>
</dbReference>
<name>A0A1H4R1X3_9BACT</name>
<dbReference type="EMBL" id="FNSD01000001">
    <property type="protein sequence ID" value="SEC25865.1"/>
    <property type="molecule type" value="Genomic_DNA"/>
</dbReference>
<organism evidence="2 3">
    <name type="scientific">Terriglobus roseus</name>
    <dbReference type="NCBI Taxonomy" id="392734"/>
    <lineage>
        <taxon>Bacteria</taxon>
        <taxon>Pseudomonadati</taxon>
        <taxon>Acidobacteriota</taxon>
        <taxon>Terriglobia</taxon>
        <taxon>Terriglobales</taxon>
        <taxon>Acidobacteriaceae</taxon>
        <taxon>Terriglobus</taxon>
    </lineage>
</organism>
<dbReference type="InterPro" id="IPR053144">
    <property type="entry name" value="Acetyltransferase_Butenolide"/>
</dbReference>
<dbReference type="GO" id="GO:0016747">
    <property type="term" value="F:acyltransferase activity, transferring groups other than amino-acyl groups"/>
    <property type="evidence" value="ECO:0007669"/>
    <property type="project" value="InterPro"/>
</dbReference>
<evidence type="ECO:0000313" key="2">
    <source>
        <dbReference type="EMBL" id="SEC25865.1"/>
    </source>
</evidence>
<dbReference type="InterPro" id="IPR000182">
    <property type="entry name" value="GNAT_dom"/>
</dbReference>
<dbReference type="Pfam" id="PF13508">
    <property type="entry name" value="Acetyltransf_7"/>
    <property type="match status" value="1"/>
</dbReference>
<dbReference type="RefSeq" id="WP_074656050.1">
    <property type="nucleotide sequence ID" value="NZ_FNSD01000001.1"/>
</dbReference>
<dbReference type="PANTHER" id="PTHR43233:SF1">
    <property type="entry name" value="FAMILY N-ACETYLTRANSFERASE, PUTATIVE (AFU_ORTHOLOGUE AFUA_6G03350)-RELATED"/>
    <property type="match status" value="1"/>
</dbReference>
<gene>
    <name evidence="2" type="ORF">SAMN05443244_3030</name>
</gene>
<dbReference type="AlphaFoldDB" id="A0A1H4R1X3"/>
<keyword evidence="2" id="KW-0808">Transferase</keyword>
<feature type="domain" description="N-acetyltransferase" evidence="1">
    <location>
        <begin position="1"/>
        <end position="147"/>
    </location>
</feature>
<reference evidence="2 3" key="1">
    <citation type="submission" date="2016-10" db="EMBL/GenBank/DDBJ databases">
        <authorList>
            <person name="de Groot N.N."/>
        </authorList>
    </citation>
    <scope>NUCLEOTIDE SEQUENCE [LARGE SCALE GENOMIC DNA]</scope>
    <source>
        <strain evidence="2 3">AB35.6</strain>
    </source>
</reference>
<evidence type="ECO:0000313" key="3">
    <source>
        <dbReference type="Proteomes" id="UP000182409"/>
    </source>
</evidence>